<sequence length="298" mass="33076">MPPKSNPGDQSSFGFTFTSTRHDDTYPFINPLKSNASDLRVLVTGASKGIGRATVISFARSGVSGIAMLARSNLDAVAREVLEAARAAGRKEPKLLKLQADMTDQIAVEKAMATVEQEFGSLDVVINNASYLEKWIPIAESDVNDWWRTWEVNIKGTYLVCRASVPLLLKGKQKMMVMVTSAGAFNTRPGGSAYQTTKTAQIRLSYFLMAEYGEQGLLAYAIHPGGVKTELAMNMPEDMYEILTCTPELAADTMVWLTRERREWIAGRYINAPWDMEEFLAKKDAIVQNDLLKIKLHV</sequence>
<reference evidence="3 4" key="1">
    <citation type="submission" date="2015-01" db="EMBL/GenBank/DDBJ databases">
        <title>The Genome Sequence of Rhinocladiella mackenzie CBS 650.93.</title>
        <authorList>
            <consortium name="The Broad Institute Genomics Platform"/>
            <person name="Cuomo C."/>
            <person name="de Hoog S."/>
            <person name="Gorbushina A."/>
            <person name="Stielow B."/>
            <person name="Teixiera M."/>
            <person name="Abouelleil A."/>
            <person name="Chapman S.B."/>
            <person name="Priest M."/>
            <person name="Young S.K."/>
            <person name="Wortman J."/>
            <person name="Nusbaum C."/>
            <person name="Birren B."/>
        </authorList>
    </citation>
    <scope>NUCLEOTIDE SEQUENCE [LARGE SCALE GENOMIC DNA]</scope>
    <source>
        <strain evidence="3 4">CBS 650.93</strain>
    </source>
</reference>
<dbReference type="GeneID" id="25298408"/>
<evidence type="ECO:0000313" key="3">
    <source>
        <dbReference type="EMBL" id="KIX00199.1"/>
    </source>
</evidence>
<evidence type="ECO:0000313" key="4">
    <source>
        <dbReference type="Proteomes" id="UP000053617"/>
    </source>
</evidence>
<gene>
    <name evidence="3" type="ORF">Z518_10337</name>
</gene>
<dbReference type="EMBL" id="KN847483">
    <property type="protein sequence ID" value="KIX00199.1"/>
    <property type="molecule type" value="Genomic_DNA"/>
</dbReference>
<keyword evidence="2" id="KW-0560">Oxidoreductase</keyword>
<dbReference type="PRINTS" id="PR00081">
    <property type="entry name" value="GDHRDH"/>
</dbReference>
<dbReference type="Proteomes" id="UP000053617">
    <property type="component" value="Unassembled WGS sequence"/>
</dbReference>
<evidence type="ECO:0000256" key="1">
    <source>
        <dbReference type="ARBA" id="ARBA00006484"/>
    </source>
</evidence>
<dbReference type="SUPFAM" id="SSF51735">
    <property type="entry name" value="NAD(P)-binding Rossmann-fold domains"/>
    <property type="match status" value="1"/>
</dbReference>
<keyword evidence="4" id="KW-1185">Reference proteome</keyword>
<comment type="similarity">
    <text evidence="1">Belongs to the short-chain dehydrogenases/reductases (SDR) family.</text>
</comment>
<evidence type="ECO:0000256" key="2">
    <source>
        <dbReference type="ARBA" id="ARBA00023002"/>
    </source>
</evidence>
<dbReference type="RefSeq" id="XP_013267335.1">
    <property type="nucleotide sequence ID" value="XM_013411881.1"/>
</dbReference>
<dbReference type="GO" id="GO:0016491">
    <property type="term" value="F:oxidoreductase activity"/>
    <property type="evidence" value="ECO:0007669"/>
    <property type="project" value="UniProtKB-KW"/>
</dbReference>
<name>A0A0D2I338_9EURO</name>
<dbReference type="InterPro" id="IPR002347">
    <property type="entry name" value="SDR_fam"/>
</dbReference>
<dbReference type="HOGENOM" id="CLU_010194_8_0_1"/>
<dbReference type="PANTHER" id="PTHR24321">
    <property type="entry name" value="DEHYDROGENASES, SHORT CHAIN"/>
    <property type="match status" value="1"/>
</dbReference>
<dbReference type="CDD" id="cd05233">
    <property type="entry name" value="SDR_c"/>
    <property type="match status" value="1"/>
</dbReference>
<proteinExistence type="inferred from homology"/>
<dbReference type="Gene3D" id="3.40.50.720">
    <property type="entry name" value="NAD(P)-binding Rossmann-like Domain"/>
    <property type="match status" value="1"/>
</dbReference>
<accession>A0A0D2I338</accession>
<dbReference type="STRING" id="1442369.A0A0D2I338"/>
<dbReference type="AlphaFoldDB" id="A0A0D2I338"/>
<dbReference type="PANTHER" id="PTHR24321:SF8">
    <property type="entry name" value="ESTRADIOL 17-BETA-DEHYDROGENASE 8-RELATED"/>
    <property type="match status" value="1"/>
</dbReference>
<dbReference type="VEuPathDB" id="FungiDB:Z518_10337"/>
<dbReference type="OrthoDB" id="1933717at2759"/>
<dbReference type="Pfam" id="PF00106">
    <property type="entry name" value="adh_short"/>
    <property type="match status" value="1"/>
</dbReference>
<protein>
    <submittedName>
        <fullName evidence="3">Uncharacterized protein</fullName>
    </submittedName>
</protein>
<dbReference type="InterPro" id="IPR036291">
    <property type="entry name" value="NAD(P)-bd_dom_sf"/>
</dbReference>
<organism evidence="3 4">
    <name type="scientific">Rhinocladiella mackenziei CBS 650.93</name>
    <dbReference type="NCBI Taxonomy" id="1442369"/>
    <lineage>
        <taxon>Eukaryota</taxon>
        <taxon>Fungi</taxon>
        <taxon>Dikarya</taxon>
        <taxon>Ascomycota</taxon>
        <taxon>Pezizomycotina</taxon>
        <taxon>Eurotiomycetes</taxon>
        <taxon>Chaetothyriomycetidae</taxon>
        <taxon>Chaetothyriales</taxon>
        <taxon>Herpotrichiellaceae</taxon>
        <taxon>Rhinocladiella</taxon>
    </lineage>
</organism>